<gene>
    <name evidence="5" type="ORF">CLV37_12221</name>
</gene>
<dbReference type="CDD" id="cd02803">
    <property type="entry name" value="OYE_like_FMN_family"/>
    <property type="match status" value="1"/>
</dbReference>
<dbReference type="SUPFAM" id="SSF51395">
    <property type="entry name" value="FMN-linked oxidoreductases"/>
    <property type="match status" value="1"/>
</dbReference>
<keyword evidence="1" id="KW-0285">Flavoprotein</keyword>
<evidence type="ECO:0000256" key="3">
    <source>
        <dbReference type="SAM" id="MobiDB-lite"/>
    </source>
</evidence>
<dbReference type="GO" id="GO:0010181">
    <property type="term" value="F:FMN binding"/>
    <property type="evidence" value="ECO:0007669"/>
    <property type="project" value="InterPro"/>
</dbReference>
<dbReference type="RefSeq" id="WP_106215554.1">
    <property type="nucleotide sequence ID" value="NZ_PVZF01000022.1"/>
</dbReference>
<evidence type="ECO:0000256" key="1">
    <source>
        <dbReference type="ARBA" id="ARBA00022630"/>
    </source>
</evidence>
<dbReference type="OrthoDB" id="3169239at2"/>
<keyword evidence="6" id="KW-1185">Reference proteome</keyword>
<reference evidence="5 6" key="1">
    <citation type="submission" date="2018-03" db="EMBL/GenBank/DDBJ databases">
        <title>Genomic Encyclopedia of Archaeal and Bacterial Type Strains, Phase II (KMG-II): from individual species to whole genera.</title>
        <authorList>
            <person name="Goeker M."/>
        </authorList>
    </citation>
    <scope>NUCLEOTIDE SEQUENCE [LARGE SCALE GENOMIC DNA]</scope>
    <source>
        <strain evidence="5 6">DSM 19711</strain>
    </source>
</reference>
<dbReference type="Pfam" id="PF00724">
    <property type="entry name" value="Oxidored_FMN"/>
    <property type="match status" value="1"/>
</dbReference>
<evidence type="ECO:0000256" key="2">
    <source>
        <dbReference type="ARBA" id="ARBA00023002"/>
    </source>
</evidence>
<feature type="region of interest" description="Disordered" evidence="3">
    <location>
        <begin position="110"/>
        <end position="136"/>
    </location>
</feature>
<dbReference type="PANTHER" id="PTHR43656:SF2">
    <property type="entry name" value="BINDING OXIDOREDUCTASE, PUTATIVE (AFU_ORTHOLOGUE AFUA_2G08260)-RELATED"/>
    <property type="match status" value="1"/>
</dbReference>
<organism evidence="5 6">
    <name type="scientific">Kineococcus rhizosphaerae</name>
    <dbReference type="NCBI Taxonomy" id="559628"/>
    <lineage>
        <taxon>Bacteria</taxon>
        <taxon>Bacillati</taxon>
        <taxon>Actinomycetota</taxon>
        <taxon>Actinomycetes</taxon>
        <taxon>Kineosporiales</taxon>
        <taxon>Kineosporiaceae</taxon>
        <taxon>Kineococcus</taxon>
    </lineage>
</organism>
<comment type="caution">
    <text evidence="5">The sequence shown here is derived from an EMBL/GenBank/DDBJ whole genome shotgun (WGS) entry which is preliminary data.</text>
</comment>
<protein>
    <submittedName>
        <fullName evidence="5">2,4-dienoyl-CoA reductase-like NADH-dependent reductase (Old Yellow Enzyme family)</fullName>
    </submittedName>
</protein>
<sequence length="370" mass="39720">MSNQNPTDVFFEKYDLNGLTLPNRLAVAPMTRVSANADGTVTERVANYYERWARGGFGLVITEGSFTDSEFSQTYLHQAGLARPEHARAWSTVVERLHDGGSLVFAQLQHGGGQSQGNAHRDGTVGPSAIAPRGEQLGMYRGSGPYRTPRELTHAELRDVRAGFVQSAKNAVDAGFDGVEVHGANGYLLDEFITDYLNERTDEYGGDVAGRIRFAVEVCQDVIDAVGSQITVGIRISQGKVSDNHHKWAGAEQEAAQIFVALRESGVDYVHTTEYRASAPLNSEGTKTLARVAKDHFGRTVIANGGMEVVADSRELLTTGAADVVAIGKAALADPSWPQTLRAGGDTNLPLPDGLLGPLADVKDLELELS</sequence>
<accession>A0A2T0QUU8</accession>
<dbReference type="Proteomes" id="UP000238083">
    <property type="component" value="Unassembled WGS sequence"/>
</dbReference>
<feature type="domain" description="NADH:flavin oxidoreductase/NADH oxidase N-terminal" evidence="4">
    <location>
        <begin position="11"/>
        <end position="344"/>
    </location>
</feature>
<dbReference type="AlphaFoldDB" id="A0A2T0QUU8"/>
<proteinExistence type="predicted"/>
<name>A0A2T0QUU8_9ACTN</name>
<dbReference type="Gene3D" id="3.20.20.70">
    <property type="entry name" value="Aldolase class I"/>
    <property type="match status" value="1"/>
</dbReference>
<evidence type="ECO:0000259" key="4">
    <source>
        <dbReference type="Pfam" id="PF00724"/>
    </source>
</evidence>
<dbReference type="InterPro" id="IPR051799">
    <property type="entry name" value="NADH_flavin_oxidoreductase"/>
</dbReference>
<dbReference type="InterPro" id="IPR013785">
    <property type="entry name" value="Aldolase_TIM"/>
</dbReference>
<keyword evidence="2" id="KW-0560">Oxidoreductase</keyword>
<dbReference type="GO" id="GO:0016491">
    <property type="term" value="F:oxidoreductase activity"/>
    <property type="evidence" value="ECO:0007669"/>
    <property type="project" value="UniProtKB-KW"/>
</dbReference>
<dbReference type="InterPro" id="IPR001155">
    <property type="entry name" value="OxRdtase_FMN_N"/>
</dbReference>
<evidence type="ECO:0000313" key="6">
    <source>
        <dbReference type="Proteomes" id="UP000238083"/>
    </source>
</evidence>
<dbReference type="EMBL" id="PVZF01000022">
    <property type="protein sequence ID" value="PRY08944.1"/>
    <property type="molecule type" value="Genomic_DNA"/>
</dbReference>
<evidence type="ECO:0000313" key="5">
    <source>
        <dbReference type="EMBL" id="PRY08944.1"/>
    </source>
</evidence>
<dbReference type="PANTHER" id="PTHR43656">
    <property type="entry name" value="BINDING OXIDOREDUCTASE, PUTATIVE (AFU_ORTHOLOGUE AFUA_2G08260)-RELATED"/>
    <property type="match status" value="1"/>
</dbReference>